<dbReference type="RefSeq" id="WP_183857050.1">
    <property type="nucleotide sequence ID" value="NZ_JACHOO010000006.1"/>
</dbReference>
<keyword evidence="3" id="KW-1185">Reference proteome</keyword>
<name>A0A7W9L2T4_9HYPH</name>
<gene>
    <name evidence="2" type="ORF">GGQ63_002935</name>
</gene>
<comment type="caution">
    <text evidence="2">The sequence shown here is derived from an EMBL/GenBank/DDBJ whole genome shotgun (WGS) entry which is preliminary data.</text>
</comment>
<sequence length="154" mass="17142">MLRAIRDLLAELSGERSAARLPEDRQRLAAAALLHHAIAVDGMVTEAERTRLHQLLVVHFGLGEREADDLYAAAEAADNEAVDLFGFTNVLKQALSEEERGQIVEMMWELTFSDGALHEFEDNLIWRVSELLGISSRERIRLKHVALRGGAASN</sequence>
<protein>
    <submittedName>
        <fullName evidence="2">Putative tellurite resistance protein B-like protein</fullName>
    </submittedName>
</protein>
<proteinExistence type="predicted"/>
<dbReference type="InterPro" id="IPR029024">
    <property type="entry name" value="TerB-like"/>
</dbReference>
<organism evidence="2 3">
    <name type="scientific">Prosthecomicrobium pneumaticum</name>
    <dbReference type="NCBI Taxonomy" id="81895"/>
    <lineage>
        <taxon>Bacteria</taxon>
        <taxon>Pseudomonadati</taxon>
        <taxon>Pseudomonadota</taxon>
        <taxon>Alphaproteobacteria</taxon>
        <taxon>Hyphomicrobiales</taxon>
        <taxon>Kaistiaceae</taxon>
        <taxon>Prosthecomicrobium</taxon>
    </lineage>
</organism>
<dbReference type="Gene3D" id="1.10.3680.10">
    <property type="entry name" value="TerB-like"/>
    <property type="match status" value="1"/>
</dbReference>
<accession>A0A7W9L2T4</accession>
<dbReference type="Pfam" id="PF05099">
    <property type="entry name" value="TerB"/>
    <property type="match status" value="1"/>
</dbReference>
<dbReference type="EMBL" id="JACHOO010000006">
    <property type="protein sequence ID" value="MBB5753860.1"/>
    <property type="molecule type" value="Genomic_DNA"/>
</dbReference>
<dbReference type="CDD" id="cd07313">
    <property type="entry name" value="terB_like_2"/>
    <property type="match status" value="1"/>
</dbReference>
<evidence type="ECO:0000313" key="2">
    <source>
        <dbReference type="EMBL" id="MBB5753860.1"/>
    </source>
</evidence>
<dbReference type="AlphaFoldDB" id="A0A7W9L2T4"/>
<evidence type="ECO:0000313" key="3">
    <source>
        <dbReference type="Proteomes" id="UP000523821"/>
    </source>
</evidence>
<evidence type="ECO:0000259" key="1">
    <source>
        <dbReference type="Pfam" id="PF05099"/>
    </source>
</evidence>
<dbReference type="Proteomes" id="UP000523821">
    <property type="component" value="Unassembled WGS sequence"/>
</dbReference>
<feature type="domain" description="Co-chaperone DjlA N-terminal" evidence="1">
    <location>
        <begin position="27"/>
        <end position="143"/>
    </location>
</feature>
<dbReference type="InterPro" id="IPR007791">
    <property type="entry name" value="DjlA_N"/>
</dbReference>
<dbReference type="SUPFAM" id="SSF158682">
    <property type="entry name" value="TerB-like"/>
    <property type="match status" value="1"/>
</dbReference>
<reference evidence="2 3" key="1">
    <citation type="submission" date="2020-08" db="EMBL/GenBank/DDBJ databases">
        <title>Genomic Encyclopedia of Type Strains, Phase IV (KMG-IV): sequencing the most valuable type-strain genomes for metagenomic binning, comparative biology and taxonomic classification.</title>
        <authorList>
            <person name="Goeker M."/>
        </authorList>
    </citation>
    <scope>NUCLEOTIDE SEQUENCE [LARGE SCALE GENOMIC DNA]</scope>
    <source>
        <strain evidence="2 3">DSM 16268</strain>
    </source>
</reference>